<dbReference type="RefSeq" id="WP_126375747.1">
    <property type="nucleotide sequence ID" value="NZ_AP017378.1"/>
</dbReference>
<dbReference type="SUPFAM" id="SSF75169">
    <property type="entry name" value="DsrEFH-like"/>
    <property type="match status" value="1"/>
</dbReference>
<feature type="signal peptide" evidence="1">
    <location>
        <begin position="1"/>
        <end position="26"/>
    </location>
</feature>
<dbReference type="InterPro" id="IPR027396">
    <property type="entry name" value="DsrEFH-like"/>
</dbReference>
<keyword evidence="1" id="KW-0732">Signal</keyword>
<dbReference type="OrthoDB" id="8453507at2"/>
<evidence type="ECO:0000313" key="3">
    <source>
        <dbReference type="Proteomes" id="UP000269883"/>
    </source>
</evidence>
<dbReference type="InterPro" id="IPR003787">
    <property type="entry name" value="Sulphur_relay_DsrE/F-like"/>
</dbReference>
<keyword evidence="3" id="KW-1185">Reference proteome</keyword>
<accession>A0A2Z6AUU8</accession>
<dbReference type="EMBL" id="AP017378">
    <property type="protein sequence ID" value="BBD06956.1"/>
    <property type="molecule type" value="Genomic_DNA"/>
</dbReference>
<proteinExistence type="predicted"/>
<organism evidence="2 3">
    <name type="scientific">Desulfovibrio ferrophilus</name>
    <dbReference type="NCBI Taxonomy" id="241368"/>
    <lineage>
        <taxon>Bacteria</taxon>
        <taxon>Pseudomonadati</taxon>
        <taxon>Thermodesulfobacteriota</taxon>
        <taxon>Desulfovibrionia</taxon>
        <taxon>Desulfovibrionales</taxon>
        <taxon>Desulfovibrionaceae</taxon>
        <taxon>Desulfovibrio</taxon>
    </lineage>
</organism>
<dbReference type="Proteomes" id="UP000269883">
    <property type="component" value="Chromosome"/>
</dbReference>
<reference evidence="2 3" key="1">
    <citation type="journal article" date="2018" name="Sci. Adv.">
        <title>Multi-heme cytochromes provide a pathway for survival in energy-limited environments.</title>
        <authorList>
            <person name="Deng X."/>
            <person name="Dohmae N."/>
            <person name="Nealson K.H."/>
            <person name="Hashimoto K."/>
            <person name="Okamoto A."/>
        </authorList>
    </citation>
    <scope>NUCLEOTIDE SEQUENCE [LARGE SCALE GENOMIC DNA]</scope>
    <source>
        <strain evidence="2 3">IS5</strain>
    </source>
</reference>
<protein>
    <submittedName>
        <fullName evidence="2">Uncharacterized protein</fullName>
    </submittedName>
</protein>
<dbReference type="KEGG" id="dfl:DFE_0230"/>
<sequence length="146" mass="15484">MKIPRTIIALVMALILAFAITPTALAASPKRMVASVTTADLNRAAMAIKFTHSAMKQQNVTATLFFNVDGVRLVNKNIPSPTYPNGETIHSMIAKFIEDGGAVLACPMCMKNVGGMTTVDLLPGVQSQPGAGQKAMFAEDTLVLSY</sequence>
<feature type="chain" id="PRO_5016376794" evidence="1">
    <location>
        <begin position="27"/>
        <end position="146"/>
    </location>
</feature>
<gene>
    <name evidence="2" type="ORF">DFE_0230</name>
</gene>
<evidence type="ECO:0000256" key="1">
    <source>
        <dbReference type="SAM" id="SignalP"/>
    </source>
</evidence>
<name>A0A2Z6AUU8_9BACT</name>
<dbReference type="Gene3D" id="3.40.1260.10">
    <property type="entry name" value="DsrEFH-like"/>
    <property type="match status" value="1"/>
</dbReference>
<dbReference type="AlphaFoldDB" id="A0A2Z6AUU8"/>
<dbReference type="Pfam" id="PF02635">
    <property type="entry name" value="DsrE"/>
    <property type="match status" value="1"/>
</dbReference>
<evidence type="ECO:0000313" key="2">
    <source>
        <dbReference type="EMBL" id="BBD06956.1"/>
    </source>
</evidence>